<evidence type="ECO:0000256" key="14">
    <source>
        <dbReference type="HAMAP-Rule" id="MF_00286"/>
    </source>
</evidence>
<comment type="caution">
    <text evidence="14">Lacks conserved residue(s) required for the propagation of feature annotation.</text>
</comment>
<sequence>MLSSLAKWSKQRSAWLVLALSATMLLGLALYFQYQMNLQPCMLCVYARAALTGVIFAALIALIAPANLLFRWIALLAFTASSVWGVMITHEHVGVEQLVQSGGLYTCSLFPEFPLGLPLDKWFPEIFNPTGMCGDIAWRFMGFSMPVWTRVIFVVYSLLALVLIFSQFKKQKYNPYD</sequence>
<dbReference type="HAMAP" id="MF_00286">
    <property type="entry name" value="DsbB"/>
    <property type="match status" value="1"/>
</dbReference>
<dbReference type="GO" id="GO:0009055">
    <property type="term" value="F:electron transfer activity"/>
    <property type="evidence" value="ECO:0007669"/>
    <property type="project" value="UniProtKB-UniRule"/>
</dbReference>
<keyword evidence="13 14" id="KW-0676">Redox-active center</keyword>
<evidence type="ECO:0000256" key="12">
    <source>
        <dbReference type="ARBA" id="ARBA00023186"/>
    </source>
</evidence>
<name>A0A3P3QEW0_9GAMM</name>
<evidence type="ECO:0000256" key="1">
    <source>
        <dbReference type="ARBA" id="ARBA00004429"/>
    </source>
</evidence>
<proteinExistence type="inferred from homology"/>
<organism evidence="16 17">
    <name type="scientific">Rheinheimera mesophila</name>
    <dbReference type="NCBI Taxonomy" id="1547515"/>
    <lineage>
        <taxon>Bacteria</taxon>
        <taxon>Pseudomonadati</taxon>
        <taxon>Pseudomonadota</taxon>
        <taxon>Gammaproteobacteria</taxon>
        <taxon>Chromatiales</taxon>
        <taxon>Chromatiaceae</taxon>
        <taxon>Rheinheimera</taxon>
    </lineage>
</organism>
<comment type="subcellular location">
    <subcellularLocation>
        <location evidence="1">Cell inner membrane</location>
        <topology evidence="1">Multi-pass membrane protein</topology>
    </subcellularLocation>
    <subcellularLocation>
        <location evidence="14">Cell membrane</location>
        <topology evidence="14">Multi-pass membrane protein</topology>
    </subcellularLocation>
</comment>
<keyword evidence="3 14" id="KW-0813">Transport</keyword>
<feature type="disulfide bond" description="Redox-active" evidence="14">
    <location>
        <begin position="41"/>
        <end position="44"/>
    </location>
</feature>
<dbReference type="InterPro" id="IPR050183">
    <property type="entry name" value="DsbB"/>
</dbReference>
<evidence type="ECO:0000256" key="15">
    <source>
        <dbReference type="SAM" id="Phobius"/>
    </source>
</evidence>
<comment type="caution">
    <text evidence="16">The sequence shown here is derived from an EMBL/GenBank/DDBJ whole genome shotgun (WGS) entry which is preliminary data.</text>
</comment>
<dbReference type="AlphaFoldDB" id="A0A3P3QEW0"/>
<dbReference type="EMBL" id="RRCF01000005">
    <property type="protein sequence ID" value="RRJ18989.1"/>
    <property type="molecule type" value="Genomic_DNA"/>
</dbReference>
<keyword evidence="8 14" id="KW-1133">Transmembrane helix</keyword>
<dbReference type="PANTHER" id="PTHR36570">
    <property type="entry name" value="DISULFIDE BOND FORMATION PROTEIN B"/>
    <property type="match status" value="1"/>
</dbReference>
<feature type="disulfide bond" description="Redox-active" evidence="14">
    <location>
        <begin position="107"/>
        <end position="133"/>
    </location>
</feature>
<keyword evidence="9 14" id="KW-0560">Oxidoreductase</keyword>
<dbReference type="RefSeq" id="WP_046519243.1">
    <property type="nucleotide sequence ID" value="NZ_LAVS01000009.1"/>
</dbReference>
<dbReference type="SUPFAM" id="SSF158442">
    <property type="entry name" value="DsbB-like"/>
    <property type="match status" value="1"/>
</dbReference>
<dbReference type="GO" id="GO:0015035">
    <property type="term" value="F:protein-disulfide reductase activity"/>
    <property type="evidence" value="ECO:0007669"/>
    <property type="project" value="UniProtKB-UniRule"/>
</dbReference>
<accession>A0A3P3QEW0</accession>
<keyword evidence="6 14" id="KW-0812">Transmembrane</keyword>
<dbReference type="InterPro" id="IPR003752">
    <property type="entry name" value="DiS_bond_form_DsbB/BdbC"/>
</dbReference>
<feature type="topological domain" description="Cytoplasmic" evidence="14">
    <location>
        <begin position="1"/>
        <end position="14"/>
    </location>
</feature>
<keyword evidence="17" id="KW-1185">Reference proteome</keyword>
<feature type="transmembrane region" description="Helical" evidence="15">
    <location>
        <begin position="69"/>
        <end position="88"/>
    </location>
</feature>
<feature type="topological domain" description="Periplasmic" evidence="14">
    <location>
        <begin position="32"/>
        <end position="49"/>
    </location>
</feature>
<keyword evidence="7 14" id="KW-0249">Electron transport</keyword>
<comment type="function">
    <text evidence="14">Required for disulfide bond formation in some periplasmic proteins. Acts by oxidizing the DsbA protein.</text>
</comment>
<dbReference type="GO" id="GO:0005886">
    <property type="term" value="C:plasma membrane"/>
    <property type="evidence" value="ECO:0007669"/>
    <property type="project" value="UniProtKB-SubCell"/>
</dbReference>
<feature type="transmembrane region" description="Helical" evidence="15">
    <location>
        <begin position="43"/>
        <end position="63"/>
    </location>
</feature>
<evidence type="ECO:0000313" key="17">
    <source>
        <dbReference type="Proteomes" id="UP000276260"/>
    </source>
</evidence>
<gene>
    <name evidence="14 16" type="primary">dsbB</name>
    <name evidence="16" type="ORF">EIK76_15700</name>
</gene>
<evidence type="ECO:0000256" key="5">
    <source>
        <dbReference type="ARBA" id="ARBA00022519"/>
    </source>
</evidence>
<feature type="transmembrane region" description="Helical" evidence="15">
    <location>
        <begin position="147"/>
        <end position="168"/>
    </location>
</feature>
<comment type="similarity">
    <text evidence="2 14">Belongs to the DsbB family.</text>
</comment>
<keyword evidence="4 14" id="KW-1003">Cell membrane</keyword>
<evidence type="ECO:0000256" key="8">
    <source>
        <dbReference type="ARBA" id="ARBA00022989"/>
    </source>
</evidence>
<dbReference type="InterPro" id="IPR023380">
    <property type="entry name" value="DsbB-like_sf"/>
</dbReference>
<dbReference type="OrthoDB" id="3711263at2"/>
<keyword evidence="5" id="KW-0997">Cell inner membrane</keyword>
<evidence type="ECO:0000256" key="9">
    <source>
        <dbReference type="ARBA" id="ARBA00023002"/>
    </source>
</evidence>
<feature type="topological domain" description="Cytoplasmic" evidence="14">
    <location>
        <begin position="167"/>
        <end position="177"/>
    </location>
</feature>
<dbReference type="NCBIfam" id="NF002485">
    <property type="entry name" value="PRK01749.1"/>
    <property type="match status" value="1"/>
</dbReference>
<evidence type="ECO:0000256" key="6">
    <source>
        <dbReference type="ARBA" id="ARBA00022692"/>
    </source>
</evidence>
<reference evidence="16 17" key="1">
    <citation type="submission" date="2018-11" db="EMBL/GenBank/DDBJ databases">
        <title>Draft genome analysis of Rheinheimera mesophila isolated from an industrial waste site.</title>
        <authorList>
            <person name="Yu Q."/>
            <person name="Qi Y."/>
            <person name="Zhang H."/>
            <person name="Lu Y."/>
            <person name="Pu J."/>
        </authorList>
    </citation>
    <scope>NUCLEOTIDE SEQUENCE [LARGE SCALE GENOMIC DNA]</scope>
    <source>
        <strain evidence="16 17">IITR13</strain>
    </source>
</reference>
<dbReference type="Proteomes" id="UP000276260">
    <property type="component" value="Unassembled WGS sequence"/>
</dbReference>
<dbReference type="GO" id="GO:0006457">
    <property type="term" value="P:protein folding"/>
    <property type="evidence" value="ECO:0007669"/>
    <property type="project" value="InterPro"/>
</dbReference>
<keyword evidence="11 14" id="KW-1015">Disulfide bond</keyword>
<dbReference type="PANTHER" id="PTHR36570:SF2">
    <property type="entry name" value="DISULFIDE BOND FORMATION PROTEIN B"/>
    <property type="match status" value="1"/>
</dbReference>
<keyword evidence="12 14" id="KW-0143">Chaperone</keyword>
<evidence type="ECO:0000256" key="4">
    <source>
        <dbReference type="ARBA" id="ARBA00022475"/>
    </source>
</evidence>
<dbReference type="Gene3D" id="1.20.1550.10">
    <property type="entry name" value="DsbB-like"/>
    <property type="match status" value="1"/>
</dbReference>
<dbReference type="Pfam" id="PF02600">
    <property type="entry name" value="DsbB"/>
    <property type="match status" value="1"/>
</dbReference>
<evidence type="ECO:0000256" key="11">
    <source>
        <dbReference type="ARBA" id="ARBA00023157"/>
    </source>
</evidence>
<protein>
    <recommendedName>
        <fullName evidence="14">Disulfide bond formation protein B</fullName>
    </recommendedName>
    <alternativeName>
        <fullName evidence="14">Disulfide oxidoreductase</fullName>
    </alternativeName>
</protein>
<keyword evidence="10 14" id="KW-0472">Membrane</keyword>
<evidence type="ECO:0000256" key="7">
    <source>
        <dbReference type="ARBA" id="ARBA00022982"/>
    </source>
</evidence>
<evidence type="ECO:0000256" key="3">
    <source>
        <dbReference type="ARBA" id="ARBA00022448"/>
    </source>
</evidence>
<evidence type="ECO:0000313" key="16">
    <source>
        <dbReference type="EMBL" id="RRJ18989.1"/>
    </source>
</evidence>
<evidence type="ECO:0000256" key="2">
    <source>
        <dbReference type="ARBA" id="ARBA00008823"/>
    </source>
</evidence>
<evidence type="ECO:0000256" key="10">
    <source>
        <dbReference type="ARBA" id="ARBA00023136"/>
    </source>
</evidence>
<evidence type="ECO:0000256" key="13">
    <source>
        <dbReference type="ARBA" id="ARBA00023284"/>
    </source>
</evidence>
<dbReference type="InterPro" id="IPR022920">
    <property type="entry name" value="Disulphide_bond_form_DsbB"/>
</dbReference>
<feature type="transmembrane region" description="Helical" evidence="15">
    <location>
        <begin position="12"/>
        <end position="31"/>
    </location>
</feature>